<dbReference type="Proteomes" id="UP000671852">
    <property type="component" value="Chromosome"/>
</dbReference>
<proteinExistence type="predicted"/>
<feature type="region of interest" description="Disordered" evidence="1">
    <location>
        <begin position="29"/>
        <end position="98"/>
    </location>
</feature>
<feature type="region of interest" description="Disordered" evidence="1">
    <location>
        <begin position="166"/>
        <end position="206"/>
    </location>
</feature>
<dbReference type="EMBL" id="CP046072">
    <property type="protein sequence ID" value="QSZ41349.1"/>
    <property type="molecule type" value="Genomic_DNA"/>
</dbReference>
<feature type="compositionally biased region" description="Basic and acidic residues" evidence="1">
    <location>
        <begin position="169"/>
        <end position="178"/>
    </location>
</feature>
<feature type="compositionally biased region" description="Basic and acidic residues" evidence="1">
    <location>
        <begin position="29"/>
        <end position="39"/>
    </location>
</feature>
<sequence length="206" mass="22487">MQIGLSTLYDIGSNYTIRLNDKEMLVVEEDPLRKREDKSPQAQIEKLQKEKEQRSASSVDELSEDEKKLVKDLAARDAEVKAHESAHQGAGGGMTGAASFSYQQGPDGKMYAIGGEVSITTPAASTPEEAIRNARQVIASAMAAGEPSSQDFAVAASARVMEMKAQQQKAKEDLEKVQGQDTYKNNLNDINEKKEDDNTIRLDIPA</sequence>
<feature type="compositionally biased region" description="Basic and acidic residues" evidence="1">
    <location>
        <begin position="190"/>
        <end position="200"/>
    </location>
</feature>
<evidence type="ECO:0008006" key="4">
    <source>
        <dbReference type="Google" id="ProtNLM"/>
    </source>
</evidence>
<organism evidence="2 3">
    <name type="scientific">Sulfurimonas aquatica</name>
    <dbReference type="NCBI Taxonomy" id="2672570"/>
    <lineage>
        <taxon>Bacteria</taxon>
        <taxon>Pseudomonadati</taxon>
        <taxon>Campylobacterota</taxon>
        <taxon>Epsilonproteobacteria</taxon>
        <taxon>Campylobacterales</taxon>
        <taxon>Sulfurimonadaceae</taxon>
        <taxon>Sulfurimonas</taxon>
    </lineage>
</organism>
<reference evidence="2" key="2">
    <citation type="submission" date="2021-04" db="EMBL/GenBank/DDBJ databases">
        <title>Isolation and characterization of a novel species of the genus Sulfurimonas.</title>
        <authorList>
            <person name="Fukui M."/>
        </authorList>
    </citation>
    <scope>NUCLEOTIDE SEQUENCE</scope>
    <source>
        <strain evidence="2">H1576</strain>
    </source>
</reference>
<evidence type="ECO:0000256" key="1">
    <source>
        <dbReference type="SAM" id="MobiDB-lite"/>
    </source>
</evidence>
<evidence type="ECO:0000313" key="3">
    <source>
        <dbReference type="Proteomes" id="UP000671852"/>
    </source>
</evidence>
<reference evidence="2" key="1">
    <citation type="submission" date="2019-11" db="EMBL/GenBank/DDBJ databases">
        <authorList>
            <person name="Kojima H."/>
        </authorList>
    </citation>
    <scope>NUCLEOTIDE SEQUENCE</scope>
    <source>
        <strain evidence="2">H1576</strain>
    </source>
</reference>
<dbReference type="KEGG" id="saqt:GJV85_04250"/>
<dbReference type="RefSeq" id="WP_207562627.1">
    <property type="nucleotide sequence ID" value="NZ_CP046072.1"/>
</dbReference>
<dbReference type="Pfam" id="PF12118">
    <property type="entry name" value="SprA-related"/>
    <property type="match status" value="1"/>
</dbReference>
<feature type="compositionally biased region" description="Polar residues" evidence="1">
    <location>
        <begin position="179"/>
        <end position="189"/>
    </location>
</feature>
<dbReference type="InterPro" id="IPR021973">
    <property type="entry name" value="SprA-related"/>
</dbReference>
<evidence type="ECO:0000313" key="2">
    <source>
        <dbReference type="EMBL" id="QSZ41349.1"/>
    </source>
</evidence>
<feature type="compositionally biased region" description="Basic and acidic residues" evidence="1">
    <location>
        <begin position="65"/>
        <end position="86"/>
    </location>
</feature>
<protein>
    <recommendedName>
        <fullName evidence="4">SprA-related family protein</fullName>
    </recommendedName>
</protein>
<dbReference type="AlphaFoldDB" id="A0A975GCJ7"/>
<name>A0A975GCJ7_9BACT</name>
<gene>
    <name evidence="2" type="ORF">GJV85_04250</name>
</gene>
<accession>A0A975GCJ7</accession>
<keyword evidence="3" id="KW-1185">Reference proteome</keyword>